<evidence type="ECO:0000313" key="3">
    <source>
        <dbReference type="Proteomes" id="UP000273083"/>
    </source>
</evidence>
<dbReference type="EMBL" id="RJVG01000004">
    <property type="protein sequence ID" value="ROR28678.1"/>
    <property type="molecule type" value="Genomic_DNA"/>
</dbReference>
<keyword evidence="3" id="KW-1185">Reference proteome</keyword>
<keyword evidence="1" id="KW-0472">Membrane</keyword>
<name>A0A3N1XQX9_9FIRM</name>
<dbReference type="PANTHER" id="PTHR37841:SF1">
    <property type="entry name" value="DUF3298 DOMAIN-CONTAINING PROTEIN"/>
    <property type="match status" value="1"/>
</dbReference>
<keyword evidence="1" id="KW-0812">Transmembrane</keyword>
<dbReference type="Pfam" id="PF14903">
    <property type="entry name" value="WG_beta_rep"/>
    <property type="match status" value="3"/>
</dbReference>
<evidence type="ECO:0000256" key="1">
    <source>
        <dbReference type="SAM" id="Phobius"/>
    </source>
</evidence>
<protein>
    <submittedName>
        <fullName evidence="2">WG repeat protein</fullName>
    </submittedName>
</protein>
<evidence type="ECO:0000313" key="2">
    <source>
        <dbReference type="EMBL" id="ROR28678.1"/>
    </source>
</evidence>
<dbReference type="PANTHER" id="PTHR37841">
    <property type="entry name" value="GLR2918 PROTEIN"/>
    <property type="match status" value="1"/>
</dbReference>
<proteinExistence type="predicted"/>
<feature type="transmembrane region" description="Helical" evidence="1">
    <location>
        <begin position="7"/>
        <end position="24"/>
    </location>
</feature>
<dbReference type="InterPro" id="IPR032774">
    <property type="entry name" value="WG_beta_rep"/>
</dbReference>
<organism evidence="2 3">
    <name type="scientific">Mobilisporobacter senegalensis</name>
    <dbReference type="NCBI Taxonomy" id="1329262"/>
    <lineage>
        <taxon>Bacteria</taxon>
        <taxon>Bacillati</taxon>
        <taxon>Bacillota</taxon>
        <taxon>Clostridia</taxon>
        <taxon>Lachnospirales</taxon>
        <taxon>Lachnospiraceae</taxon>
        <taxon>Mobilisporobacter</taxon>
    </lineage>
</organism>
<comment type="caution">
    <text evidence="2">The sequence shown here is derived from an EMBL/GenBank/DDBJ whole genome shotgun (WGS) entry which is preliminary data.</text>
</comment>
<keyword evidence="1" id="KW-1133">Transmembrane helix</keyword>
<dbReference type="OrthoDB" id="1652041at2"/>
<accession>A0A3N1XQX9</accession>
<dbReference type="AlphaFoldDB" id="A0A3N1XQX9"/>
<dbReference type="SUPFAM" id="SSF69360">
    <property type="entry name" value="Cell wall binding repeat"/>
    <property type="match status" value="1"/>
</dbReference>
<sequence>MKGIKELTILGIVVLFGMSWYSLFNNSKAAQTEYDNYIKTARMKAEMEIVTDAEENYMKALNLHESIELRSEIAEFYRDSNQEYALEDWSEGMITKYPYEPEGYEFLAFYYKGEEQYYDCYTILNQAKKRRVSSKTLDSLDNELAYAYEIEWANYTDKTVFSSGYCAVASESGKWGYINTAGITAVPYGYRAGKPFTASGFAPVQSEKGEYFLINSQGDKKYVDVEKKNIQDCGPLSEDRMAVLIDGRYQYADIEFKKLFGDYDYAGTFLNGVAAVKENNRWSIIDKDGKQIGTDTYEDIKLDGRGYAFQNGVAFVKKNGAYSLIDTTGKPVGENTWEDAHVFGSDMTSVKKNGKWGYIDKTGEIVIEPQYENARTFSNELAAVSINGKWGYINTGNKVVIEPVFNEAEEFTTSGSAFIKDDIGWKLLKLYRLNKE</sequence>
<reference evidence="2 3" key="1">
    <citation type="submission" date="2018-11" db="EMBL/GenBank/DDBJ databases">
        <title>Genomic Encyclopedia of Type Strains, Phase IV (KMG-IV): sequencing the most valuable type-strain genomes for metagenomic binning, comparative biology and taxonomic classification.</title>
        <authorList>
            <person name="Goeker M."/>
        </authorList>
    </citation>
    <scope>NUCLEOTIDE SEQUENCE [LARGE SCALE GENOMIC DNA]</scope>
    <source>
        <strain evidence="2 3">DSM 26537</strain>
    </source>
</reference>
<gene>
    <name evidence="2" type="ORF">EDD66_104266</name>
</gene>
<dbReference type="RefSeq" id="WP_123609172.1">
    <property type="nucleotide sequence ID" value="NZ_RJVG01000004.1"/>
</dbReference>
<dbReference type="Proteomes" id="UP000273083">
    <property type="component" value="Unassembled WGS sequence"/>
</dbReference>